<dbReference type="GO" id="GO:1902201">
    <property type="term" value="P:negative regulation of bacterial-type flagellum-dependent cell motility"/>
    <property type="evidence" value="ECO:0007669"/>
    <property type="project" value="TreeGrafter"/>
</dbReference>
<dbReference type="PROSITE" id="PS50887">
    <property type="entry name" value="GGDEF"/>
    <property type="match status" value="1"/>
</dbReference>
<evidence type="ECO:0000313" key="1">
    <source>
        <dbReference type="EMBL" id="BCJ93615.1"/>
    </source>
</evidence>
<protein>
    <submittedName>
        <fullName evidence="1">Uncharacterized protein</fullName>
    </submittedName>
</protein>
<dbReference type="InterPro" id="IPR029787">
    <property type="entry name" value="Nucleotide_cyclase"/>
</dbReference>
<dbReference type="InterPro" id="IPR050469">
    <property type="entry name" value="Diguanylate_Cyclase"/>
</dbReference>
<dbReference type="SMART" id="SM00267">
    <property type="entry name" value="GGDEF"/>
    <property type="match status" value="1"/>
</dbReference>
<dbReference type="CDD" id="cd01949">
    <property type="entry name" value="GGDEF"/>
    <property type="match status" value="1"/>
</dbReference>
<dbReference type="PANTHER" id="PTHR45138:SF9">
    <property type="entry name" value="DIGUANYLATE CYCLASE DGCM-RELATED"/>
    <property type="match status" value="1"/>
</dbReference>
<dbReference type="GO" id="GO:0005886">
    <property type="term" value="C:plasma membrane"/>
    <property type="evidence" value="ECO:0007669"/>
    <property type="project" value="TreeGrafter"/>
</dbReference>
<evidence type="ECO:0000313" key="2">
    <source>
        <dbReference type="Proteomes" id="UP000515561"/>
    </source>
</evidence>
<sequence length="352" mass="41056">MYKTTEMRKKIFRWINIMGITVSVLCVIGNIITSYPAISNLKWIYLFILSFMTMKKTKKLHSSYWQLFFTLNIILIILPIGWFNGGKGNTNSTAYLFLIIIGITFLFEKKARALLLFILSLMVGALFYIEYKYPTLLMDYSEELLFRDRMIQLPLTLTAGYLLLRQFANTYIEEQHKLNLYSRRLQEANKKLESLANKDTLTDIYNRRAFDIKLRGIIRSKEQLEKEIYIILFDIDLFKEINDTHGHNAGDNVLCSVAEKFISQLSETDFFSRWGGDEFAIIYYGKQEEVISVIGLLNQKLSEIELPGKHRVTISMGITMVKESDSINEVFKRVDDGLYKSKENGRNQYTFV</sequence>
<dbReference type="Pfam" id="PF00990">
    <property type="entry name" value="GGDEF"/>
    <property type="match status" value="1"/>
</dbReference>
<dbReference type="GO" id="GO:0052621">
    <property type="term" value="F:diguanylate cyclase activity"/>
    <property type="evidence" value="ECO:0007669"/>
    <property type="project" value="TreeGrafter"/>
</dbReference>
<dbReference type="InterPro" id="IPR000160">
    <property type="entry name" value="GGDEF_dom"/>
</dbReference>
<dbReference type="GO" id="GO:0043709">
    <property type="term" value="P:cell adhesion involved in single-species biofilm formation"/>
    <property type="evidence" value="ECO:0007669"/>
    <property type="project" value="TreeGrafter"/>
</dbReference>
<name>A0A6S6R262_9FIRM</name>
<dbReference type="PANTHER" id="PTHR45138">
    <property type="entry name" value="REGULATORY COMPONENTS OF SENSORY TRANSDUCTION SYSTEM"/>
    <property type="match status" value="1"/>
</dbReference>
<dbReference type="KEGG" id="acel:acsn021_11840"/>
<dbReference type="RefSeq" id="WP_184092981.1">
    <property type="nucleotide sequence ID" value="NZ_AP023367.1"/>
</dbReference>
<dbReference type="NCBIfam" id="TIGR00254">
    <property type="entry name" value="GGDEF"/>
    <property type="match status" value="1"/>
</dbReference>
<dbReference type="Proteomes" id="UP000515561">
    <property type="component" value="Chromosome"/>
</dbReference>
<keyword evidence="2" id="KW-1185">Reference proteome</keyword>
<accession>A0A6S6R262</accession>
<organism evidence="1 2">
    <name type="scientific">Anaerocolumna cellulosilytica</name>
    <dbReference type="NCBI Taxonomy" id="433286"/>
    <lineage>
        <taxon>Bacteria</taxon>
        <taxon>Bacillati</taxon>
        <taxon>Bacillota</taxon>
        <taxon>Clostridia</taxon>
        <taxon>Lachnospirales</taxon>
        <taxon>Lachnospiraceae</taxon>
        <taxon>Anaerocolumna</taxon>
    </lineage>
</organism>
<proteinExistence type="predicted"/>
<dbReference type="InterPro" id="IPR043128">
    <property type="entry name" value="Rev_trsase/Diguanyl_cyclase"/>
</dbReference>
<dbReference type="FunFam" id="3.30.70.270:FF:000001">
    <property type="entry name" value="Diguanylate cyclase domain protein"/>
    <property type="match status" value="1"/>
</dbReference>
<dbReference type="Gene3D" id="3.30.70.270">
    <property type="match status" value="1"/>
</dbReference>
<dbReference type="SUPFAM" id="SSF55073">
    <property type="entry name" value="Nucleotide cyclase"/>
    <property type="match status" value="1"/>
</dbReference>
<dbReference type="EMBL" id="AP023367">
    <property type="protein sequence ID" value="BCJ93615.1"/>
    <property type="molecule type" value="Genomic_DNA"/>
</dbReference>
<gene>
    <name evidence="1" type="ORF">acsn021_11840</name>
</gene>
<dbReference type="AlphaFoldDB" id="A0A6S6R262"/>
<reference evidence="1 2" key="1">
    <citation type="journal article" date="2016" name="Int. J. Syst. Evol. Microbiol.">
        <title>Descriptions of Anaerotaenia torta gen. nov., sp. nov. and Anaerocolumna cellulosilytica gen. nov., sp. nov. isolated from a methanogenic reactor of cattle waste.</title>
        <authorList>
            <person name="Uek A."/>
            <person name="Ohtaki Y."/>
            <person name="Kaku N."/>
            <person name="Ueki K."/>
        </authorList>
    </citation>
    <scope>NUCLEOTIDE SEQUENCE [LARGE SCALE GENOMIC DNA]</scope>
    <source>
        <strain evidence="1 2">SN021</strain>
    </source>
</reference>